<organism evidence="2 3">
    <name type="scientific">Ruminococcus flavefaciens</name>
    <dbReference type="NCBI Taxonomy" id="1265"/>
    <lineage>
        <taxon>Bacteria</taxon>
        <taxon>Bacillati</taxon>
        <taxon>Bacillota</taxon>
        <taxon>Clostridia</taxon>
        <taxon>Eubacteriales</taxon>
        <taxon>Oscillospiraceae</taxon>
        <taxon>Ruminococcus</taxon>
    </lineage>
</organism>
<protein>
    <recommendedName>
        <fullName evidence="4">Dockerin domain-containing protein</fullName>
    </recommendedName>
</protein>
<dbReference type="Proteomes" id="UP000184394">
    <property type="component" value="Unassembled WGS sequence"/>
</dbReference>
<dbReference type="OrthoDB" id="1819851at2"/>
<dbReference type="EMBL" id="FRCT01000004">
    <property type="protein sequence ID" value="SHM40593.1"/>
    <property type="molecule type" value="Genomic_DNA"/>
</dbReference>
<feature type="chain" id="PRO_5039455094" description="Dockerin domain-containing protein" evidence="1">
    <location>
        <begin position="31"/>
        <end position="265"/>
    </location>
</feature>
<keyword evidence="1" id="KW-0732">Signal</keyword>
<evidence type="ECO:0000313" key="2">
    <source>
        <dbReference type="EMBL" id="SHM40593.1"/>
    </source>
</evidence>
<evidence type="ECO:0008006" key="4">
    <source>
        <dbReference type="Google" id="ProtNLM"/>
    </source>
</evidence>
<evidence type="ECO:0000313" key="3">
    <source>
        <dbReference type="Proteomes" id="UP000184394"/>
    </source>
</evidence>
<feature type="signal peptide" evidence="1">
    <location>
        <begin position="1"/>
        <end position="30"/>
    </location>
</feature>
<evidence type="ECO:0000256" key="1">
    <source>
        <dbReference type="SAM" id="SignalP"/>
    </source>
</evidence>
<gene>
    <name evidence="2" type="ORF">SAMN04487860_104144</name>
</gene>
<reference evidence="2 3" key="1">
    <citation type="submission" date="2016-11" db="EMBL/GenBank/DDBJ databases">
        <authorList>
            <person name="Jaros S."/>
            <person name="Januszkiewicz K."/>
            <person name="Wedrychowicz H."/>
        </authorList>
    </citation>
    <scope>NUCLEOTIDE SEQUENCE [LARGE SCALE GENOMIC DNA]</scope>
    <source>
        <strain evidence="2 3">Y1</strain>
    </source>
</reference>
<name>A0A1M7IJ36_RUMFL</name>
<proteinExistence type="predicted"/>
<accession>A0A1M7IJ36</accession>
<dbReference type="RefSeq" id="WP_072949754.1">
    <property type="nucleotide sequence ID" value="NZ_FRCT01000004.1"/>
</dbReference>
<sequence length="265" mass="29373">MKKTLKKMAVTISAAVMCALPMANAFSASAAQDYRTFRVGFFVKWDHSNVKTTSITRTTKKGLTHVTRTKMSLTGDFDGKPNGSGGQTYNTENVNWKKNTTSYQTRELLYNETYKTTYGDIFESYLVSDTALKLWAKDANGNSANERITYEAVVVGDATGGYNTTQFKNFNYDGITNADYNKVNSLITAHNIDIRSYAQTVDFDNPASTSIRTLRAMMAADVNNDGWVTDEDARAIKACAQGKISDLSVYTGLSAYQMDQKVKKL</sequence>
<dbReference type="AlphaFoldDB" id="A0A1M7IJ36"/>